<name>A0A0D3E1R4_BRAOL</name>
<dbReference type="OMA" id="CCNDAPS"/>
<evidence type="ECO:0000256" key="1">
    <source>
        <dbReference type="SAM" id="SignalP"/>
    </source>
</evidence>
<evidence type="ECO:0000313" key="3">
    <source>
        <dbReference type="Proteomes" id="UP000032141"/>
    </source>
</evidence>
<dbReference type="HOGENOM" id="CLU_2561407_0_0_1"/>
<dbReference type="STRING" id="109376.A0A0D3E1R4"/>
<proteinExistence type="predicted"/>
<protein>
    <submittedName>
        <fullName evidence="2">Uncharacterized protein</fullName>
    </submittedName>
</protein>
<accession>A0A0D3E1R4</accession>
<evidence type="ECO:0000313" key="2">
    <source>
        <dbReference type="EnsemblPlants" id="Bo9g014670.1"/>
    </source>
</evidence>
<feature type="signal peptide" evidence="1">
    <location>
        <begin position="1"/>
        <end position="27"/>
    </location>
</feature>
<dbReference type="Gramene" id="Bo9g014670.1">
    <property type="protein sequence ID" value="Bo9g014670.1"/>
    <property type="gene ID" value="Bo9g014670"/>
</dbReference>
<dbReference type="AlphaFoldDB" id="A0A0D3E1R4"/>
<reference evidence="2 3" key="1">
    <citation type="journal article" date="2014" name="Genome Biol.">
        <title>Transcriptome and methylome profiling reveals relics of genome dominance in the mesopolyploid Brassica oleracea.</title>
        <authorList>
            <person name="Parkin I.A."/>
            <person name="Koh C."/>
            <person name="Tang H."/>
            <person name="Robinson S.J."/>
            <person name="Kagale S."/>
            <person name="Clarke W.E."/>
            <person name="Town C.D."/>
            <person name="Nixon J."/>
            <person name="Krishnakumar V."/>
            <person name="Bidwell S.L."/>
            <person name="Denoeud F."/>
            <person name="Belcram H."/>
            <person name="Links M.G."/>
            <person name="Just J."/>
            <person name="Clarke C."/>
            <person name="Bender T."/>
            <person name="Huebert T."/>
            <person name="Mason A.S."/>
            <person name="Pires J.C."/>
            <person name="Barker G."/>
            <person name="Moore J."/>
            <person name="Walley P.G."/>
            <person name="Manoli S."/>
            <person name="Batley J."/>
            <person name="Edwards D."/>
            <person name="Nelson M.N."/>
            <person name="Wang X."/>
            <person name="Paterson A.H."/>
            <person name="King G."/>
            <person name="Bancroft I."/>
            <person name="Chalhoub B."/>
            <person name="Sharpe A.G."/>
        </authorList>
    </citation>
    <scope>NUCLEOTIDE SEQUENCE</scope>
    <source>
        <strain evidence="2 3">cv. TO1000</strain>
    </source>
</reference>
<feature type="chain" id="PRO_5002260751" evidence="1">
    <location>
        <begin position="28"/>
        <end position="81"/>
    </location>
</feature>
<keyword evidence="1" id="KW-0732">Signal</keyword>
<sequence>MSSSHLPIMCLIMISLVPLHHLGNAYGLEFKKKCIDFRQWVPACTIPASGCFCCNDAPSGKKLTCYATEAECMARCPNPTI</sequence>
<organism evidence="2 3">
    <name type="scientific">Brassica oleracea var. oleracea</name>
    <dbReference type="NCBI Taxonomy" id="109376"/>
    <lineage>
        <taxon>Eukaryota</taxon>
        <taxon>Viridiplantae</taxon>
        <taxon>Streptophyta</taxon>
        <taxon>Embryophyta</taxon>
        <taxon>Tracheophyta</taxon>
        <taxon>Spermatophyta</taxon>
        <taxon>Magnoliopsida</taxon>
        <taxon>eudicotyledons</taxon>
        <taxon>Gunneridae</taxon>
        <taxon>Pentapetalae</taxon>
        <taxon>rosids</taxon>
        <taxon>malvids</taxon>
        <taxon>Brassicales</taxon>
        <taxon>Brassicaceae</taxon>
        <taxon>Brassiceae</taxon>
        <taxon>Brassica</taxon>
    </lineage>
</organism>
<reference evidence="2" key="2">
    <citation type="submission" date="2015-03" db="UniProtKB">
        <authorList>
            <consortium name="EnsemblPlants"/>
        </authorList>
    </citation>
    <scope>IDENTIFICATION</scope>
</reference>
<keyword evidence="3" id="KW-1185">Reference proteome</keyword>
<dbReference type="Proteomes" id="UP000032141">
    <property type="component" value="Chromosome C9"/>
</dbReference>
<dbReference type="EnsemblPlants" id="Bo9g014670.1">
    <property type="protein sequence ID" value="Bo9g014670.1"/>
    <property type="gene ID" value="Bo9g014670"/>
</dbReference>